<proteinExistence type="predicted"/>
<organism evidence="1 2">
    <name type="scientific">Sulfobacillus thermotolerans</name>
    <dbReference type="NCBI Taxonomy" id="338644"/>
    <lineage>
        <taxon>Bacteria</taxon>
        <taxon>Bacillati</taxon>
        <taxon>Bacillota</taxon>
        <taxon>Clostridia</taxon>
        <taxon>Eubacteriales</taxon>
        <taxon>Clostridiales Family XVII. Incertae Sedis</taxon>
        <taxon>Sulfobacillus</taxon>
    </lineage>
</organism>
<name>A0ABM6RVR1_9FIRM</name>
<sequence>MPFEDILPLLLLNNQRDLLPLLLLLGERGESSRSESCSSDDYPVPSSFNAYLASLVGDVVRVSVSNAVDNALTLVGNLAEVGTDFIVLRDATAAGVPLGLKDRVIIPISNVVGIDRVPFLEGILPLLLRFRS</sequence>
<protein>
    <submittedName>
        <fullName evidence="1">Uncharacterized protein</fullName>
    </submittedName>
</protein>
<accession>A0ABM6RVR1</accession>
<evidence type="ECO:0000313" key="2">
    <source>
        <dbReference type="Proteomes" id="UP000325292"/>
    </source>
</evidence>
<keyword evidence="2" id="KW-1185">Reference proteome</keyword>
<dbReference type="Proteomes" id="UP000325292">
    <property type="component" value="Chromosome"/>
</dbReference>
<reference evidence="1 2" key="1">
    <citation type="journal article" date="2019" name="Sci. Rep.">
        <title>Sulfobacillus thermotolerans: new insights into resistance and metabolic capacities of acidophilic chemolithotrophs.</title>
        <authorList>
            <person name="Panyushkina A.E."/>
            <person name="Babenko V.V."/>
            <person name="Nikitina A.S."/>
            <person name="Selezneva O.V."/>
            <person name="Tsaplina I.A."/>
            <person name="Letarova M.A."/>
            <person name="Kostryukova E.S."/>
            <person name="Letarov A.V."/>
        </authorList>
    </citation>
    <scope>NUCLEOTIDE SEQUENCE [LARGE SCALE GENOMIC DNA]</scope>
    <source>
        <strain evidence="1 2">Kr1</strain>
    </source>
</reference>
<dbReference type="EMBL" id="CP019454">
    <property type="protein sequence ID" value="AUW95334.1"/>
    <property type="molecule type" value="Genomic_DNA"/>
</dbReference>
<evidence type="ECO:0000313" key="1">
    <source>
        <dbReference type="EMBL" id="AUW95334.1"/>
    </source>
</evidence>
<gene>
    <name evidence="1" type="ORF">BXT84_01720</name>
</gene>